<name>A0A437D4T6_ORYJA</name>
<dbReference type="AlphaFoldDB" id="A0A437D4T6"/>
<gene>
    <name evidence="2" type="ORF">OJAV_G00061410</name>
</gene>
<dbReference type="EMBL" id="CM012443">
    <property type="protein sequence ID" value="RVE70115.1"/>
    <property type="molecule type" value="Genomic_DNA"/>
</dbReference>
<evidence type="ECO:0000256" key="1">
    <source>
        <dbReference type="SAM" id="MobiDB-lite"/>
    </source>
</evidence>
<keyword evidence="3" id="KW-1185">Reference proteome</keyword>
<feature type="region of interest" description="Disordered" evidence="1">
    <location>
        <begin position="1"/>
        <end position="35"/>
    </location>
</feature>
<sequence>MSHRFLVKDSQDPVKESRGKSHVSPQAPYSPESGMFPEELDSEMFMVKRIESCIHVTESVHQQSGVTRLQAGLDDFNVNNVHELVWI</sequence>
<organism evidence="2 3">
    <name type="scientific">Oryzias javanicus</name>
    <name type="common">Javanese ricefish</name>
    <name type="synonym">Aplocheilus javanicus</name>
    <dbReference type="NCBI Taxonomy" id="123683"/>
    <lineage>
        <taxon>Eukaryota</taxon>
        <taxon>Metazoa</taxon>
        <taxon>Chordata</taxon>
        <taxon>Craniata</taxon>
        <taxon>Vertebrata</taxon>
        <taxon>Euteleostomi</taxon>
        <taxon>Actinopterygii</taxon>
        <taxon>Neopterygii</taxon>
        <taxon>Teleostei</taxon>
        <taxon>Neoteleostei</taxon>
        <taxon>Acanthomorphata</taxon>
        <taxon>Ovalentaria</taxon>
        <taxon>Atherinomorphae</taxon>
        <taxon>Beloniformes</taxon>
        <taxon>Adrianichthyidae</taxon>
        <taxon>Oryziinae</taxon>
        <taxon>Oryzias</taxon>
    </lineage>
</organism>
<accession>A0A437D4T6</accession>
<reference evidence="2 3" key="2">
    <citation type="submission" date="2019-01" db="EMBL/GenBank/DDBJ databases">
        <title>A chromosome length genome reference of the Java medaka (oryzias javanicus).</title>
        <authorList>
            <person name="Herpin A."/>
            <person name="Takehana Y."/>
            <person name="Naruse K."/>
            <person name="Ansai S."/>
            <person name="Kawaguchi M."/>
        </authorList>
    </citation>
    <scope>NUCLEOTIDE SEQUENCE [LARGE SCALE GENOMIC DNA]</scope>
    <source>
        <strain evidence="2">RS831</strain>
        <tissue evidence="2">Whole body</tissue>
    </source>
</reference>
<feature type="compositionally biased region" description="Basic and acidic residues" evidence="1">
    <location>
        <begin position="1"/>
        <end position="19"/>
    </location>
</feature>
<reference evidence="2 3" key="1">
    <citation type="submission" date="2018-11" db="EMBL/GenBank/DDBJ databases">
        <authorList>
            <person name="Lopez-Roques C."/>
            <person name="Donnadieu C."/>
            <person name="Bouchez O."/>
            <person name="Klopp C."/>
            <person name="Cabau C."/>
            <person name="Zahm M."/>
        </authorList>
    </citation>
    <scope>NUCLEOTIDE SEQUENCE [LARGE SCALE GENOMIC DNA]</scope>
    <source>
        <strain evidence="2">RS831</strain>
        <tissue evidence="2">Whole body</tissue>
    </source>
</reference>
<evidence type="ECO:0000313" key="2">
    <source>
        <dbReference type="EMBL" id="RVE70115.1"/>
    </source>
</evidence>
<protein>
    <submittedName>
        <fullName evidence="2">Uncharacterized protein</fullName>
    </submittedName>
</protein>
<proteinExistence type="predicted"/>
<evidence type="ECO:0000313" key="3">
    <source>
        <dbReference type="Proteomes" id="UP000283210"/>
    </source>
</evidence>
<dbReference type="Proteomes" id="UP000283210">
    <property type="component" value="Chromosome 7"/>
</dbReference>